<feature type="transmembrane region" description="Helical" evidence="1">
    <location>
        <begin position="129"/>
        <end position="150"/>
    </location>
</feature>
<dbReference type="Proteomes" id="UP001175227">
    <property type="component" value="Unassembled WGS sequence"/>
</dbReference>
<feature type="transmembrane region" description="Helical" evidence="1">
    <location>
        <begin position="156"/>
        <end position="172"/>
    </location>
</feature>
<name>A0AA39NN85_9AGAR</name>
<feature type="transmembrane region" description="Helical" evidence="1">
    <location>
        <begin position="89"/>
        <end position="108"/>
    </location>
</feature>
<dbReference type="InterPro" id="IPR045339">
    <property type="entry name" value="DUF6534"/>
</dbReference>
<evidence type="ECO:0000313" key="4">
    <source>
        <dbReference type="Proteomes" id="UP001175227"/>
    </source>
</evidence>
<comment type="caution">
    <text evidence="3">The sequence shown here is derived from an EMBL/GenBank/DDBJ whole genome shotgun (WGS) entry which is preliminary data.</text>
</comment>
<keyword evidence="1" id="KW-0472">Membrane</keyword>
<sequence>MQPIPESFPIERLYGPLIVAYLLHWGLFGTLSVQLYLYYLAFPKDRNFIKFLVYGIYIIEFVETMLFTHDAFAVFGYGFGDIKALMGLHFYWVAVPIMSGVAIITAAYEFPEYNITELNHRKISITSGIWCGASALCDIIIAICMMYYLMHSNTRTITAVVVLLGLILFLVFPHETFYVATAAIAPKLYANAILVVLNSQIQIVGRWDAYMSSTDMSITTTMMRDITSQSTEATQPADKIQGKVPVVTITQDVFNDKMGQTKDELQGSTISLSV</sequence>
<feature type="transmembrane region" description="Helical" evidence="1">
    <location>
        <begin position="51"/>
        <end position="77"/>
    </location>
</feature>
<protein>
    <recommendedName>
        <fullName evidence="2">DUF6534 domain-containing protein</fullName>
    </recommendedName>
</protein>
<keyword evidence="1" id="KW-0812">Transmembrane</keyword>
<evidence type="ECO:0000259" key="2">
    <source>
        <dbReference type="Pfam" id="PF20152"/>
    </source>
</evidence>
<keyword evidence="4" id="KW-1185">Reference proteome</keyword>
<dbReference type="PANTHER" id="PTHR40465:SF1">
    <property type="entry name" value="DUF6534 DOMAIN-CONTAINING PROTEIN"/>
    <property type="match status" value="1"/>
</dbReference>
<proteinExistence type="predicted"/>
<dbReference type="Pfam" id="PF20152">
    <property type="entry name" value="DUF6534"/>
    <property type="match status" value="1"/>
</dbReference>
<feature type="domain" description="DUF6534" evidence="2">
    <location>
        <begin position="134"/>
        <end position="199"/>
    </location>
</feature>
<reference evidence="3" key="1">
    <citation type="submission" date="2023-06" db="EMBL/GenBank/DDBJ databases">
        <authorList>
            <consortium name="Lawrence Berkeley National Laboratory"/>
            <person name="Ahrendt S."/>
            <person name="Sahu N."/>
            <person name="Indic B."/>
            <person name="Wong-Bajracharya J."/>
            <person name="Merenyi Z."/>
            <person name="Ke H.-M."/>
            <person name="Monk M."/>
            <person name="Kocsube S."/>
            <person name="Drula E."/>
            <person name="Lipzen A."/>
            <person name="Balint B."/>
            <person name="Henrissat B."/>
            <person name="Andreopoulos B."/>
            <person name="Martin F.M."/>
            <person name="Harder C.B."/>
            <person name="Rigling D."/>
            <person name="Ford K.L."/>
            <person name="Foster G.D."/>
            <person name="Pangilinan J."/>
            <person name="Papanicolaou A."/>
            <person name="Barry K."/>
            <person name="LaButti K."/>
            <person name="Viragh M."/>
            <person name="Koriabine M."/>
            <person name="Yan M."/>
            <person name="Riley R."/>
            <person name="Champramary S."/>
            <person name="Plett K.L."/>
            <person name="Tsai I.J."/>
            <person name="Slot J."/>
            <person name="Sipos G."/>
            <person name="Plett J."/>
            <person name="Nagy L.G."/>
            <person name="Grigoriev I.V."/>
        </authorList>
    </citation>
    <scope>NUCLEOTIDE SEQUENCE</scope>
    <source>
        <strain evidence="3">ICMP 16352</strain>
    </source>
</reference>
<accession>A0AA39NN85</accession>
<keyword evidence="1" id="KW-1133">Transmembrane helix</keyword>
<dbReference type="AlphaFoldDB" id="A0AA39NN85"/>
<evidence type="ECO:0000256" key="1">
    <source>
        <dbReference type="SAM" id="Phobius"/>
    </source>
</evidence>
<feature type="transmembrane region" description="Helical" evidence="1">
    <location>
        <begin position="18"/>
        <end position="39"/>
    </location>
</feature>
<gene>
    <name evidence="3" type="ORF">IW261DRAFT_1677177</name>
</gene>
<organism evidence="3 4">
    <name type="scientific">Armillaria novae-zelandiae</name>
    <dbReference type="NCBI Taxonomy" id="153914"/>
    <lineage>
        <taxon>Eukaryota</taxon>
        <taxon>Fungi</taxon>
        <taxon>Dikarya</taxon>
        <taxon>Basidiomycota</taxon>
        <taxon>Agaricomycotina</taxon>
        <taxon>Agaricomycetes</taxon>
        <taxon>Agaricomycetidae</taxon>
        <taxon>Agaricales</taxon>
        <taxon>Marasmiineae</taxon>
        <taxon>Physalacriaceae</taxon>
        <taxon>Armillaria</taxon>
    </lineage>
</organism>
<dbReference type="EMBL" id="JAUEPR010000066">
    <property type="protein sequence ID" value="KAK0468772.1"/>
    <property type="molecule type" value="Genomic_DNA"/>
</dbReference>
<dbReference type="PANTHER" id="PTHR40465">
    <property type="entry name" value="CHROMOSOME 1, WHOLE GENOME SHOTGUN SEQUENCE"/>
    <property type="match status" value="1"/>
</dbReference>
<evidence type="ECO:0000313" key="3">
    <source>
        <dbReference type="EMBL" id="KAK0468772.1"/>
    </source>
</evidence>